<dbReference type="OrthoDB" id="9809781at2"/>
<dbReference type="InterPro" id="IPR004843">
    <property type="entry name" value="Calcineurin-like_PHP"/>
</dbReference>
<dbReference type="RefSeq" id="WP_006676908.1">
    <property type="nucleotide sequence ID" value="NZ_AHKH01000026.1"/>
</dbReference>
<comment type="caution">
    <text evidence="5">The sequence shown here is derived from an EMBL/GenBank/DDBJ whole genome shotgun (WGS) entry which is preliminary data.</text>
</comment>
<dbReference type="Pfam" id="PF09992">
    <property type="entry name" value="NAGPA"/>
    <property type="match status" value="1"/>
</dbReference>
<organism evidence="5 6">
    <name type="scientific">Paenibacillus dendritiformis C454</name>
    <dbReference type="NCBI Taxonomy" id="1131935"/>
    <lineage>
        <taxon>Bacteria</taxon>
        <taxon>Bacillati</taxon>
        <taxon>Bacillota</taxon>
        <taxon>Bacilli</taxon>
        <taxon>Bacillales</taxon>
        <taxon>Paenibacillaceae</taxon>
        <taxon>Paenibacillus</taxon>
    </lineage>
</organism>
<dbReference type="InterPro" id="IPR018711">
    <property type="entry name" value="NAGPA"/>
</dbReference>
<evidence type="ECO:0000256" key="3">
    <source>
        <dbReference type="SAM" id="SignalP"/>
    </source>
</evidence>
<reference evidence="5 6" key="1">
    <citation type="journal article" date="2012" name="J. Bacteriol.">
        <title>Genome Sequence of the Pattern-Forming Social Bacterium Paenibacillus dendritiformis C454 Chiral Morphotype.</title>
        <authorList>
            <person name="Sirota-Madi A."/>
            <person name="Olender T."/>
            <person name="Helman Y."/>
            <person name="Brainis I."/>
            <person name="Finkelshtein A."/>
            <person name="Roth D."/>
            <person name="Hagai E."/>
            <person name="Leshkowitz D."/>
            <person name="Brodsky L."/>
            <person name="Galatenko V."/>
            <person name="Nikolaev V."/>
            <person name="Gutnick D.L."/>
            <person name="Lancet D."/>
            <person name="Ben-Jacob E."/>
        </authorList>
    </citation>
    <scope>NUCLEOTIDE SEQUENCE [LARGE SCALE GENOMIC DNA]</scope>
    <source>
        <strain evidence="5 6">C454</strain>
    </source>
</reference>
<feature type="domain" description="SLH" evidence="4">
    <location>
        <begin position="2007"/>
        <end position="2066"/>
    </location>
</feature>
<dbReference type="Pfam" id="PF00963">
    <property type="entry name" value="Cohesin"/>
    <property type="match status" value="1"/>
</dbReference>
<dbReference type="InterPro" id="IPR001119">
    <property type="entry name" value="SLH_dom"/>
</dbReference>
<dbReference type="Pfam" id="PF00149">
    <property type="entry name" value="Metallophos"/>
    <property type="match status" value="1"/>
</dbReference>
<gene>
    <name evidence="5" type="ORF">PDENDC454_12040</name>
</gene>
<feature type="domain" description="SLH" evidence="4">
    <location>
        <begin position="1875"/>
        <end position="1938"/>
    </location>
</feature>
<dbReference type="PROSITE" id="PS51272">
    <property type="entry name" value="SLH"/>
    <property type="match status" value="3"/>
</dbReference>
<dbReference type="GO" id="GO:0030246">
    <property type="term" value="F:carbohydrate binding"/>
    <property type="evidence" value="ECO:0007669"/>
    <property type="project" value="InterPro"/>
</dbReference>
<dbReference type="SUPFAM" id="SSF49384">
    <property type="entry name" value="Carbohydrate-binding domain"/>
    <property type="match status" value="1"/>
</dbReference>
<dbReference type="InterPro" id="IPR029052">
    <property type="entry name" value="Metallo-depent_PP-like"/>
</dbReference>
<dbReference type="PANTHER" id="PTHR45867">
    <property type="entry name" value="PURPLE ACID PHOSPHATASE"/>
    <property type="match status" value="1"/>
</dbReference>
<keyword evidence="6" id="KW-1185">Reference proteome</keyword>
<dbReference type="SUPFAM" id="SSF49373">
    <property type="entry name" value="Invasin/intimin cell-adhesion fragments"/>
    <property type="match status" value="2"/>
</dbReference>
<dbReference type="InterPro" id="IPR003343">
    <property type="entry name" value="Big_2"/>
</dbReference>
<feature type="domain" description="SLH" evidence="4">
    <location>
        <begin position="1939"/>
        <end position="2002"/>
    </location>
</feature>
<proteinExistence type="predicted"/>
<dbReference type="Gene3D" id="2.60.40.1080">
    <property type="match status" value="3"/>
</dbReference>
<dbReference type="PATRIC" id="fig|1131935.3.peg.2483"/>
<sequence length="2066" mass="221887">MKWERKGPALLLSLCLIWSLLAPAGQALASELPQTEFGQVLDRRQMEIGPGATYTWYNMKLPQGLEKVHFIEFDPKNEALDLQPGMTDGKVYGMQGVTKMASDADKQGNRVIAAINGDFYDMSTGVPLGLFMGDGEILVSPPEPASWYAFGLKEDGTTIYGLSPTLKRTLHLGGKDVELSDINRMRGTGDKLMLYTSAFHASTMTNQLGDEVVLDVVSGEVKSGQTLKLKVSELRLHAGDTPLGEGKAVLSAAGSYRELLQGLQVGDEVTIDFELEEAWRDVKMAIGGVAQLLKDGEVQPQNDKALYPRVAIGTKADGSMVMIEIDGRAPGFSEGVSYDDLAKVMKDIGVVNALCLDGGGSSTFVARLPGVPERRILNRPSDGGERKTANGLLLVNKAPEGEAARLVVQPNLERLLAGSSYTFKTAGIDANGHPAEVEGTPQWSVDPALGTIDENGLFTAGDTAGTADVKAGLGGLSGQGEVEVVKELTELRFPDTVRTFASGEKVTLQVSALRDGQEIVADNRRFTWRVEGPIGTIDENGVFTATDETEKSGRIVAAYGGIEASMEVNVGLPPVILEDFESGMDRYLATSGDRYKSVRVSAETNEEFVRFGSSSAKLEYDFTDTIGISGAYLAAKDDASRIQIPGYPEKISVWVYGDGKAHWLRGQIRDGNNAAVALDYTEEKVGVDFTGWRYLEAEVPKGRPLPLTMDRPIRYMETKNDNKTAGVIYIDQIRALYGPADDDLDPPILKEFAPADGSTVDTATPEIHVYAEDAGYDPVAHPGTTLIDSESIRMMVDGKLVQHSLYPPKGKITYIPSVPLADGVHTVKVRVKDLSGNPTEKEWRFEVDTGAPKLMYTGPDNVYAGGTYTVDVTALRASDIRRASIAFDFDPAQAEGLEVVPGAKLKEGQLASTVDQASGAVEVTFTGLSDLTLSEDDVLAQIRYRVKTNTEGELRVNFRSGSIAFADQDDVDFDFFGLPLVAAVQYHLRLNWNPDGIAQGNETVFGVVDEQGQPIEGARLMTADGQEIGVTDTEGKLATRALTGTVTEYALQAMKDERYSPVVKFKVSPLAGGSDPYNISVGMGADPAASRGFTWHTHANVEATVVEVAKQDGFSGFDGTGVIKVSGTSSLYHTWDIGTVRVHKAVVDGLEPGTAYVYRVGDGDSHVSEGLFRTAGTAENPTKFLFFGDSQASNAAGFKLWGDILRKAVADHPDFDFILQAGDMVEDGFKENEWNMWFKEAQDILTDTTIVSVVGNHEVTGTRKNDDFLAHFNNPQNGIDSLKGSNYSFDYHNAHIVVLNSEYDFEAQKEWLRRDLAATDKTWKIVTFHRGPYGSVYDSAHIREAWTSTFDEFHVDLAMNGHDHVYVRSYPMRGGKPVGEGEGTTYVVGGSTGPKFYAVTEREWQYKVDGEQTQIYGAVEIRGGELTFTVKTLGDRLVDQFTLRKGTTEPVPPAEVVLDPPQAKLAVGESVKLKATVLPAEASDKTVTWSVYRSSADGVASVTADGLVTAHALGTAVVRATSVVEAVYADSVITVDRLPEVIVDEVRLDRTEGTLKAGETLQLNASVLPETADPSVIWSVYRSAPEGVATVSDHGLITAVKPGTAVIRALSQADASKYADFRLTVTPAVEPPKPDPEPEPERPSDSGGSRTEPSVTPKPPEPAAKVDPGRIGVKAKRDPGGALARAEVTAAMLEQALQAVAPDRRGVKRVRIEVDADKDATGVALSLPAAAVSDSSLRQEYEIVTPQATVTAPSGLVPEGALADDAKTVSIVIAQADRSAWPAGLAAQAGGRPAVELSLLADGKPLFAGKLGERVLVAVPYEPAARELAQPHRIVVRTVDADGRVIAVPKARYDAKSGMVYFSVNTLGVAAVTFYADEFDDIGQLGWAKTSIDALAARGIISGIGGNRFAPQSEISRADFTVMLVRALELQAAGREGVRGSGFADVGAGAYYADAIAVAKELGLVRGKRDGFFGPQYAVTRQDLFTMTARGLEHVGKLKLMSDPAALTKFADHEKISGYAKEALAALLEEGLIQGSGSKLRPDGYATRAEVAVFLNRILALVQEQE</sequence>
<evidence type="ECO:0000256" key="1">
    <source>
        <dbReference type="ARBA" id="ARBA00022729"/>
    </source>
</evidence>
<keyword evidence="1 3" id="KW-0732">Signal</keyword>
<dbReference type="PANTHER" id="PTHR45867:SF3">
    <property type="entry name" value="ACID PHOSPHATASE TYPE 7"/>
    <property type="match status" value="1"/>
</dbReference>
<dbReference type="InterPro" id="IPR008965">
    <property type="entry name" value="CBM2/CBM3_carb-bd_dom_sf"/>
</dbReference>
<dbReference type="Pfam" id="PF16656">
    <property type="entry name" value="Pur_ac_phosph_N"/>
    <property type="match status" value="1"/>
</dbReference>
<dbReference type="SUPFAM" id="SSF49363">
    <property type="entry name" value="Purple acid phosphatase, N-terminal domain"/>
    <property type="match status" value="1"/>
</dbReference>
<dbReference type="GO" id="GO:0046872">
    <property type="term" value="F:metal ion binding"/>
    <property type="evidence" value="ECO:0007669"/>
    <property type="project" value="InterPro"/>
</dbReference>
<dbReference type="GO" id="GO:0003993">
    <property type="term" value="F:acid phosphatase activity"/>
    <property type="evidence" value="ECO:0007669"/>
    <property type="project" value="InterPro"/>
</dbReference>
<dbReference type="InterPro" id="IPR013783">
    <property type="entry name" value="Ig-like_fold"/>
</dbReference>
<evidence type="ECO:0000259" key="4">
    <source>
        <dbReference type="PROSITE" id="PS51272"/>
    </source>
</evidence>
<dbReference type="Gene3D" id="2.60.40.680">
    <property type="match status" value="1"/>
</dbReference>
<dbReference type="InterPro" id="IPR002102">
    <property type="entry name" value="Cohesin_dom"/>
</dbReference>
<evidence type="ECO:0000256" key="2">
    <source>
        <dbReference type="SAM" id="MobiDB-lite"/>
    </source>
</evidence>
<dbReference type="Gene3D" id="2.60.40.10">
    <property type="entry name" value="Immunoglobulins"/>
    <property type="match status" value="1"/>
</dbReference>
<name>H3SFV3_9BACL</name>
<feature type="chain" id="PRO_5003591608" evidence="3">
    <location>
        <begin position="30"/>
        <end position="2066"/>
    </location>
</feature>
<protein>
    <submittedName>
        <fullName evidence="5">Metallophosphoesterase</fullName>
    </submittedName>
</protein>
<evidence type="ECO:0000313" key="6">
    <source>
        <dbReference type="Proteomes" id="UP000003900"/>
    </source>
</evidence>
<dbReference type="InterPro" id="IPR008963">
    <property type="entry name" value="Purple_acid_Pase-like_N"/>
</dbReference>
<feature type="signal peptide" evidence="3">
    <location>
        <begin position="1"/>
        <end position="29"/>
    </location>
</feature>
<evidence type="ECO:0000313" key="5">
    <source>
        <dbReference type="EMBL" id="EHQ62005.1"/>
    </source>
</evidence>
<feature type="compositionally biased region" description="Basic and acidic residues" evidence="2">
    <location>
        <begin position="1632"/>
        <end position="1644"/>
    </location>
</feature>
<dbReference type="EMBL" id="AHKH01000026">
    <property type="protein sequence ID" value="EHQ62005.1"/>
    <property type="molecule type" value="Genomic_DNA"/>
</dbReference>
<dbReference type="Gene3D" id="2.60.120.430">
    <property type="entry name" value="Galactose-binding lectin"/>
    <property type="match status" value="1"/>
</dbReference>
<dbReference type="Proteomes" id="UP000003900">
    <property type="component" value="Unassembled WGS sequence"/>
</dbReference>
<dbReference type="SUPFAM" id="SSF56300">
    <property type="entry name" value="Metallo-dependent phosphatases"/>
    <property type="match status" value="1"/>
</dbReference>
<dbReference type="SMART" id="SM00635">
    <property type="entry name" value="BID_2"/>
    <property type="match status" value="3"/>
</dbReference>
<dbReference type="InterPro" id="IPR008964">
    <property type="entry name" value="Invasin/intimin_cell_adhesion"/>
</dbReference>
<dbReference type="GO" id="GO:0000272">
    <property type="term" value="P:polysaccharide catabolic process"/>
    <property type="evidence" value="ECO:0007669"/>
    <property type="project" value="InterPro"/>
</dbReference>
<dbReference type="Pfam" id="PF02368">
    <property type="entry name" value="Big_2"/>
    <property type="match status" value="2"/>
</dbReference>
<dbReference type="Gene3D" id="2.60.40.380">
    <property type="entry name" value="Purple acid phosphatase-like, N-terminal"/>
    <property type="match status" value="1"/>
</dbReference>
<dbReference type="STRING" id="1131935.PDENDC454_12040"/>
<dbReference type="Pfam" id="PF00395">
    <property type="entry name" value="SLH"/>
    <property type="match status" value="3"/>
</dbReference>
<dbReference type="Gene3D" id="3.60.21.10">
    <property type="match status" value="1"/>
</dbReference>
<feature type="region of interest" description="Disordered" evidence="2">
    <location>
        <begin position="1627"/>
        <end position="1679"/>
    </location>
</feature>
<accession>H3SFV3</accession>
<dbReference type="InterPro" id="IPR015914">
    <property type="entry name" value="PAPs_N"/>
</dbReference>